<keyword evidence="8" id="KW-1185">Reference proteome</keyword>
<keyword evidence="2 5" id="KW-0812">Transmembrane</keyword>
<dbReference type="Proteomes" id="UP000326759">
    <property type="component" value="Unassembled WGS sequence"/>
</dbReference>
<dbReference type="AlphaFoldDB" id="A0A5N5SYA4"/>
<comment type="caution">
    <text evidence="7">The sequence shown here is derived from an EMBL/GenBank/DDBJ whole genome shotgun (WGS) entry which is preliminary data.</text>
</comment>
<dbReference type="Pfam" id="PF01490">
    <property type="entry name" value="Aa_trans"/>
    <property type="match status" value="1"/>
</dbReference>
<organism evidence="7 8">
    <name type="scientific">Armadillidium nasatum</name>
    <dbReference type="NCBI Taxonomy" id="96803"/>
    <lineage>
        <taxon>Eukaryota</taxon>
        <taxon>Metazoa</taxon>
        <taxon>Ecdysozoa</taxon>
        <taxon>Arthropoda</taxon>
        <taxon>Crustacea</taxon>
        <taxon>Multicrustacea</taxon>
        <taxon>Malacostraca</taxon>
        <taxon>Eumalacostraca</taxon>
        <taxon>Peracarida</taxon>
        <taxon>Isopoda</taxon>
        <taxon>Oniscidea</taxon>
        <taxon>Crinocheta</taxon>
        <taxon>Armadillidiidae</taxon>
        <taxon>Armadillidium</taxon>
    </lineage>
</organism>
<evidence type="ECO:0000256" key="3">
    <source>
        <dbReference type="ARBA" id="ARBA00022989"/>
    </source>
</evidence>
<dbReference type="OrthoDB" id="28208at2759"/>
<evidence type="ECO:0000256" key="4">
    <source>
        <dbReference type="ARBA" id="ARBA00023136"/>
    </source>
</evidence>
<dbReference type="InterPro" id="IPR013057">
    <property type="entry name" value="AA_transpt_TM"/>
</dbReference>
<keyword evidence="3 5" id="KW-1133">Transmembrane helix</keyword>
<sequence length="106" mass="11596">MLLVLFVAETIPHFAIALDLVGGLLMTPIVFIFPPIFYNVLKYKVNGYVIKGEAFLGGLIVLIGILGCIASSTESGIQISRLKAFVPPCYVSSVEDMKTLNATRFW</sequence>
<protein>
    <recommendedName>
        <fullName evidence="6">Amino acid transporter transmembrane domain-containing protein</fullName>
    </recommendedName>
</protein>
<evidence type="ECO:0000313" key="7">
    <source>
        <dbReference type="EMBL" id="KAB7499012.1"/>
    </source>
</evidence>
<evidence type="ECO:0000256" key="2">
    <source>
        <dbReference type="ARBA" id="ARBA00022692"/>
    </source>
</evidence>
<evidence type="ECO:0000256" key="1">
    <source>
        <dbReference type="ARBA" id="ARBA00004370"/>
    </source>
</evidence>
<feature type="domain" description="Amino acid transporter transmembrane" evidence="6">
    <location>
        <begin position="2"/>
        <end position="44"/>
    </location>
</feature>
<evidence type="ECO:0000259" key="6">
    <source>
        <dbReference type="Pfam" id="PF01490"/>
    </source>
</evidence>
<evidence type="ECO:0000313" key="8">
    <source>
        <dbReference type="Proteomes" id="UP000326759"/>
    </source>
</evidence>
<gene>
    <name evidence="7" type="ORF">Anas_06565</name>
</gene>
<feature type="transmembrane region" description="Helical" evidence="5">
    <location>
        <begin position="53"/>
        <end position="72"/>
    </location>
</feature>
<dbReference type="GO" id="GO:0016020">
    <property type="term" value="C:membrane"/>
    <property type="evidence" value="ECO:0007669"/>
    <property type="project" value="UniProtKB-SubCell"/>
</dbReference>
<accession>A0A5N5SYA4</accession>
<dbReference type="EMBL" id="SEYY01018769">
    <property type="protein sequence ID" value="KAB7499012.1"/>
    <property type="molecule type" value="Genomic_DNA"/>
</dbReference>
<proteinExistence type="predicted"/>
<name>A0A5N5SYA4_9CRUS</name>
<comment type="subcellular location">
    <subcellularLocation>
        <location evidence="1">Membrane</location>
    </subcellularLocation>
</comment>
<keyword evidence="4 5" id="KW-0472">Membrane</keyword>
<reference evidence="7 8" key="1">
    <citation type="journal article" date="2019" name="PLoS Biol.">
        <title>Sex chromosomes control vertical transmission of feminizing Wolbachia symbionts in an isopod.</title>
        <authorList>
            <person name="Becking T."/>
            <person name="Chebbi M.A."/>
            <person name="Giraud I."/>
            <person name="Moumen B."/>
            <person name="Laverre T."/>
            <person name="Caubet Y."/>
            <person name="Peccoud J."/>
            <person name="Gilbert C."/>
            <person name="Cordaux R."/>
        </authorList>
    </citation>
    <scope>NUCLEOTIDE SEQUENCE [LARGE SCALE GENOMIC DNA]</scope>
    <source>
        <strain evidence="7">ANa2</strain>
        <tissue evidence="7">Whole body excluding digestive tract and cuticle</tissue>
    </source>
</reference>
<feature type="transmembrane region" description="Helical" evidence="5">
    <location>
        <begin position="20"/>
        <end position="41"/>
    </location>
</feature>
<evidence type="ECO:0000256" key="5">
    <source>
        <dbReference type="SAM" id="Phobius"/>
    </source>
</evidence>